<name>A0ABD3AJC5_9GENT</name>
<proteinExistence type="inferred from homology"/>
<dbReference type="InterPro" id="IPR054549">
    <property type="entry name" value="UVB_sens_RUS_dom"/>
</dbReference>
<reference evidence="3 4" key="1">
    <citation type="submission" date="2024-11" db="EMBL/GenBank/DDBJ databases">
        <title>A near-complete genome assembly of Cinchona calisaya.</title>
        <authorList>
            <person name="Lian D.C."/>
            <person name="Zhao X.W."/>
            <person name="Wei L."/>
        </authorList>
    </citation>
    <scope>NUCLEOTIDE SEQUENCE [LARGE SCALE GENOMIC DNA]</scope>
    <source>
        <tissue evidence="3">Nenye</tissue>
    </source>
</reference>
<dbReference type="Proteomes" id="UP001630127">
    <property type="component" value="Unassembled WGS sequence"/>
</dbReference>
<dbReference type="PANTHER" id="PTHR12770:SF5">
    <property type="entry name" value="PROTEIN ROOT UVB SENSITIVE 2, CHLOROPLASTIC"/>
    <property type="match status" value="1"/>
</dbReference>
<dbReference type="InterPro" id="IPR006968">
    <property type="entry name" value="RUS_fam"/>
</dbReference>
<feature type="domain" description="Protein root UVB sensitive/RUS" evidence="2">
    <location>
        <begin position="71"/>
        <end position="116"/>
    </location>
</feature>
<dbReference type="AlphaFoldDB" id="A0ABD3AJC5"/>
<evidence type="ECO:0000313" key="3">
    <source>
        <dbReference type="EMBL" id="KAL3531236.1"/>
    </source>
</evidence>
<evidence type="ECO:0000313" key="4">
    <source>
        <dbReference type="Proteomes" id="UP001630127"/>
    </source>
</evidence>
<dbReference type="EMBL" id="JBJUIK010000004">
    <property type="protein sequence ID" value="KAL3531236.1"/>
    <property type="molecule type" value="Genomic_DNA"/>
</dbReference>
<protein>
    <recommendedName>
        <fullName evidence="2">Protein root UVB sensitive/RUS domain-containing protein</fullName>
    </recommendedName>
</protein>
<accession>A0ABD3AJC5</accession>
<sequence length="305" mass="34223">MSFTVLPLFEGVVVYILLTKKEPDNPPPVPLPLPILWIETSETESRQYQFEPDGQFSVKIADDSRTVAHIVIESFLNKFFPLAYTYSVNEGYLIYTQFRALQHFSSAALTVLSTQDCDLPCTGNCCEQADVLYDLGTGLEVLSPLCPQLFPEMAGLGNFAKGMAVVAGLLQGQQDCQYILYLPKKRRDFFLSRGARWWTDLILEHNATGEDALWGWLVAAYAADMEKSVDKPTVSILREAYERMDGYYSSAMNVVEVELMVEHVHELNIGHSESFGDLIFTAEIELECMTLLSAPTVALGHYLLH</sequence>
<comment type="similarity">
    <text evidence="1">Belongs to the RUS1 family.</text>
</comment>
<organism evidence="3 4">
    <name type="scientific">Cinchona calisaya</name>
    <dbReference type="NCBI Taxonomy" id="153742"/>
    <lineage>
        <taxon>Eukaryota</taxon>
        <taxon>Viridiplantae</taxon>
        <taxon>Streptophyta</taxon>
        <taxon>Embryophyta</taxon>
        <taxon>Tracheophyta</taxon>
        <taxon>Spermatophyta</taxon>
        <taxon>Magnoliopsida</taxon>
        <taxon>eudicotyledons</taxon>
        <taxon>Gunneridae</taxon>
        <taxon>Pentapetalae</taxon>
        <taxon>asterids</taxon>
        <taxon>lamiids</taxon>
        <taxon>Gentianales</taxon>
        <taxon>Rubiaceae</taxon>
        <taxon>Cinchonoideae</taxon>
        <taxon>Cinchoneae</taxon>
        <taxon>Cinchona</taxon>
    </lineage>
</organism>
<gene>
    <name evidence="3" type="ORF">ACH5RR_010558</name>
</gene>
<dbReference type="PANTHER" id="PTHR12770">
    <property type="entry name" value="RUS1 FAMILY PROTEIN C16ORF58"/>
    <property type="match status" value="1"/>
</dbReference>
<comment type="caution">
    <text evidence="3">The sequence shown here is derived from an EMBL/GenBank/DDBJ whole genome shotgun (WGS) entry which is preliminary data.</text>
</comment>
<evidence type="ECO:0000259" key="2">
    <source>
        <dbReference type="Pfam" id="PF04884"/>
    </source>
</evidence>
<dbReference type="Pfam" id="PF04884">
    <property type="entry name" value="UVB_sens_prot"/>
    <property type="match status" value="1"/>
</dbReference>
<evidence type="ECO:0000256" key="1">
    <source>
        <dbReference type="ARBA" id="ARBA00007558"/>
    </source>
</evidence>
<keyword evidence="4" id="KW-1185">Reference proteome</keyword>